<comment type="caution">
    <text evidence="3">The sequence shown here is derived from an EMBL/GenBank/DDBJ whole genome shotgun (WGS) entry which is preliminary data.</text>
</comment>
<sequence>MSVISYKCPNCDGELIFDPKTQKYKCEYCFSLFSQEELEAMTPAEGVEQKADNTGEEQSANDQNTDAGKAGAQEAEGVIYTCPSCGAEIVTDATTAATFCYYCHNPVVLGGRLSGEYLPDKVIPFSIEKKEAQKQFYDYLSKKKFIPKAFFNKKQMEHLSGVYFPYWIYDISLRGKLKAKATKTRIWRDHDTEFTETKFYEIEREGKMEFKDMTENALKKANRVLAEGILPYRMEESKPFHMGFLSGFLAEKRDIAKSEVEETFRSEAKEYATNMLRESVSGYETVTDQKNSFSNRKETFSYTLLPVWTLTYPGKDGKTYYYSMNAQTGKVCGKLPIDYRKLRFTAFGTVAVILLVGLLGGYFIW</sequence>
<feature type="compositionally biased region" description="Polar residues" evidence="1">
    <location>
        <begin position="56"/>
        <end position="66"/>
    </location>
</feature>
<name>A0A923LLH2_9FIRM</name>
<keyword evidence="2" id="KW-0472">Membrane</keyword>
<evidence type="ECO:0000313" key="3">
    <source>
        <dbReference type="EMBL" id="MBC5712997.1"/>
    </source>
</evidence>
<dbReference type="RefSeq" id="WP_186866011.1">
    <property type="nucleotide sequence ID" value="NZ_JACOPH010000001.1"/>
</dbReference>
<feature type="transmembrane region" description="Helical" evidence="2">
    <location>
        <begin position="344"/>
        <end position="364"/>
    </location>
</feature>
<protein>
    <submittedName>
        <fullName evidence="3">TFIIB-type zinc ribbon-containing protein</fullName>
    </submittedName>
</protein>
<keyword evidence="2" id="KW-1133">Transmembrane helix</keyword>
<feature type="region of interest" description="Disordered" evidence="1">
    <location>
        <begin position="45"/>
        <end position="68"/>
    </location>
</feature>
<dbReference type="PANTHER" id="PTHR37826">
    <property type="entry name" value="FLOTILLIN BAND_7_5 DOMAIN PROTEIN"/>
    <property type="match status" value="1"/>
</dbReference>
<keyword evidence="4" id="KW-1185">Reference proteome</keyword>
<keyword evidence="2" id="KW-0812">Transmembrane</keyword>
<dbReference type="PANTHER" id="PTHR37826:SF3">
    <property type="entry name" value="J DOMAIN-CONTAINING PROTEIN"/>
    <property type="match status" value="1"/>
</dbReference>
<evidence type="ECO:0000256" key="2">
    <source>
        <dbReference type="SAM" id="Phobius"/>
    </source>
</evidence>
<dbReference type="AlphaFoldDB" id="A0A923LLH2"/>
<reference evidence="3" key="1">
    <citation type="submission" date="2020-08" db="EMBL/GenBank/DDBJ databases">
        <title>Genome public.</title>
        <authorList>
            <person name="Liu C."/>
            <person name="Sun Q."/>
        </authorList>
    </citation>
    <scope>NUCLEOTIDE SEQUENCE</scope>
    <source>
        <strain evidence="3">BX1005</strain>
    </source>
</reference>
<proteinExistence type="predicted"/>
<dbReference type="Proteomes" id="UP000606720">
    <property type="component" value="Unassembled WGS sequence"/>
</dbReference>
<gene>
    <name evidence="3" type="ORF">H8S17_02030</name>
</gene>
<dbReference type="Gene3D" id="2.20.28.30">
    <property type="entry name" value="RNA polymerase ii, chain L"/>
    <property type="match status" value="2"/>
</dbReference>
<accession>A0A923LLH2</accession>
<dbReference type="EMBL" id="JACOPH010000001">
    <property type="protein sequence ID" value="MBC5712997.1"/>
    <property type="molecule type" value="Genomic_DNA"/>
</dbReference>
<evidence type="ECO:0000256" key="1">
    <source>
        <dbReference type="SAM" id="MobiDB-lite"/>
    </source>
</evidence>
<organism evidence="3 4">
    <name type="scientific">Roseburia zhanii</name>
    <dbReference type="NCBI Taxonomy" id="2763064"/>
    <lineage>
        <taxon>Bacteria</taxon>
        <taxon>Bacillati</taxon>
        <taxon>Bacillota</taxon>
        <taxon>Clostridia</taxon>
        <taxon>Lachnospirales</taxon>
        <taxon>Lachnospiraceae</taxon>
        <taxon>Roseburia</taxon>
    </lineage>
</organism>
<evidence type="ECO:0000313" key="4">
    <source>
        <dbReference type="Proteomes" id="UP000606720"/>
    </source>
</evidence>